<dbReference type="EMBL" id="CM023470">
    <property type="protein sequence ID" value="KAH7979866.1"/>
    <property type="molecule type" value="Genomic_DNA"/>
</dbReference>
<keyword evidence="2" id="KW-1185">Reference proteome</keyword>
<name>A0ACB8DZU0_DERSI</name>
<gene>
    <name evidence="1" type="ORF">HPB49_011664</name>
</gene>
<comment type="caution">
    <text evidence="1">The sequence shown here is derived from an EMBL/GenBank/DDBJ whole genome shotgun (WGS) entry which is preliminary data.</text>
</comment>
<protein>
    <submittedName>
        <fullName evidence="1">Uncharacterized protein</fullName>
    </submittedName>
</protein>
<sequence length="284" mass="31086">MSSEVQHSYQLRSSIPRPRSAFMLCLRKLWRSLSAAVKEPYQRKAAETAIVHRRNHPDYVYNPREAHRRKGQEHRAKAVVSKPKNGSSGDQEQQPSISTAVAQDRGFPEFQHPPPPPSQRNERRGTSASRGSGSGAAQRMPLPRPTATVTATASARSDARPYNVHRFTGPLRPSLRWANRENALPTTLLTAARAFKQAKTSYARIMLHNQVSSTLLNDEDDDSTACTSSFDQSGFLGSLGSAAVPQAKISHRSRQLAPIQLIFVCQYAPAKRSVPAAAGGVAAN</sequence>
<dbReference type="Proteomes" id="UP000821865">
    <property type="component" value="Chromosome 1"/>
</dbReference>
<reference evidence="1" key="1">
    <citation type="submission" date="2020-05" db="EMBL/GenBank/DDBJ databases">
        <title>Large-scale comparative analyses of tick genomes elucidate their genetic diversity and vector capacities.</title>
        <authorList>
            <person name="Jia N."/>
            <person name="Wang J."/>
            <person name="Shi W."/>
            <person name="Du L."/>
            <person name="Sun Y."/>
            <person name="Zhan W."/>
            <person name="Jiang J."/>
            <person name="Wang Q."/>
            <person name="Zhang B."/>
            <person name="Ji P."/>
            <person name="Sakyi L.B."/>
            <person name="Cui X."/>
            <person name="Yuan T."/>
            <person name="Jiang B."/>
            <person name="Yang W."/>
            <person name="Lam T.T.-Y."/>
            <person name="Chang Q."/>
            <person name="Ding S."/>
            <person name="Wang X."/>
            <person name="Zhu J."/>
            <person name="Ruan X."/>
            <person name="Zhao L."/>
            <person name="Wei J."/>
            <person name="Que T."/>
            <person name="Du C."/>
            <person name="Cheng J."/>
            <person name="Dai P."/>
            <person name="Han X."/>
            <person name="Huang E."/>
            <person name="Gao Y."/>
            <person name="Liu J."/>
            <person name="Shao H."/>
            <person name="Ye R."/>
            <person name="Li L."/>
            <person name="Wei W."/>
            <person name="Wang X."/>
            <person name="Wang C."/>
            <person name="Yang T."/>
            <person name="Huo Q."/>
            <person name="Li W."/>
            <person name="Guo W."/>
            <person name="Chen H."/>
            <person name="Zhou L."/>
            <person name="Ni X."/>
            <person name="Tian J."/>
            <person name="Zhou Y."/>
            <person name="Sheng Y."/>
            <person name="Liu T."/>
            <person name="Pan Y."/>
            <person name="Xia L."/>
            <person name="Li J."/>
            <person name="Zhao F."/>
            <person name="Cao W."/>
        </authorList>
    </citation>
    <scope>NUCLEOTIDE SEQUENCE</scope>
    <source>
        <strain evidence="1">Dsil-2018</strain>
    </source>
</reference>
<proteinExistence type="predicted"/>
<evidence type="ECO:0000313" key="2">
    <source>
        <dbReference type="Proteomes" id="UP000821865"/>
    </source>
</evidence>
<accession>A0ACB8DZU0</accession>
<organism evidence="1 2">
    <name type="scientific">Dermacentor silvarum</name>
    <name type="common">Tick</name>
    <dbReference type="NCBI Taxonomy" id="543639"/>
    <lineage>
        <taxon>Eukaryota</taxon>
        <taxon>Metazoa</taxon>
        <taxon>Ecdysozoa</taxon>
        <taxon>Arthropoda</taxon>
        <taxon>Chelicerata</taxon>
        <taxon>Arachnida</taxon>
        <taxon>Acari</taxon>
        <taxon>Parasitiformes</taxon>
        <taxon>Ixodida</taxon>
        <taxon>Ixodoidea</taxon>
        <taxon>Ixodidae</taxon>
        <taxon>Rhipicephalinae</taxon>
        <taxon>Dermacentor</taxon>
    </lineage>
</organism>
<evidence type="ECO:0000313" key="1">
    <source>
        <dbReference type="EMBL" id="KAH7979866.1"/>
    </source>
</evidence>